<feature type="domain" description="DUF5060" evidence="1">
    <location>
        <begin position="40"/>
        <end position="106"/>
    </location>
</feature>
<gene>
    <name evidence="3" type="ORF">FC093_16090</name>
</gene>
<dbReference type="PANTHER" id="PTHR37836:SF2">
    <property type="entry name" value="DUF4038 DOMAIN-CONTAINING PROTEIN"/>
    <property type="match status" value="1"/>
</dbReference>
<dbReference type="Proteomes" id="UP000305848">
    <property type="component" value="Unassembled WGS sequence"/>
</dbReference>
<dbReference type="Gene3D" id="2.60.40.3950">
    <property type="match status" value="1"/>
</dbReference>
<evidence type="ECO:0000313" key="3">
    <source>
        <dbReference type="EMBL" id="TKK67015.1"/>
    </source>
</evidence>
<dbReference type="Pfam" id="PF18310">
    <property type="entry name" value="DUF5605"/>
    <property type="match status" value="1"/>
</dbReference>
<dbReference type="EMBL" id="SZQL01000013">
    <property type="protein sequence ID" value="TKK67015.1"/>
    <property type="molecule type" value="Genomic_DNA"/>
</dbReference>
<protein>
    <submittedName>
        <fullName evidence="3">DUF5060 domain-containing protein</fullName>
    </submittedName>
</protein>
<organism evidence="3 4">
    <name type="scientific">Ilyomonas limi</name>
    <dbReference type="NCBI Taxonomy" id="2575867"/>
    <lineage>
        <taxon>Bacteria</taxon>
        <taxon>Pseudomonadati</taxon>
        <taxon>Bacteroidota</taxon>
        <taxon>Chitinophagia</taxon>
        <taxon>Chitinophagales</taxon>
        <taxon>Chitinophagaceae</taxon>
        <taxon>Ilyomonas</taxon>
    </lineage>
</organism>
<dbReference type="InterPro" id="IPR032260">
    <property type="entry name" value="DUF5060"/>
</dbReference>
<proteinExistence type="predicted"/>
<dbReference type="Gene3D" id="3.20.20.80">
    <property type="entry name" value="Glycosidases"/>
    <property type="match status" value="1"/>
</dbReference>
<accession>A0A4U3KWQ6</accession>
<sequence length="551" mass="63840">MTHTYNISPVYSVKQKTFFVICKVCLFILLPSICYCQQKIEQWNRFETSFTYNCKTNPFTDVKITATFIHQDTTLTVEGFYDGNNRFAIRFMPEKTGAWHYVTASNIKSLDNQKGQFECVKADSNNHGIVRVSNTYHFKYADGTPFYPVGTTAYAWNHMGKQLQQITLQSLKGSGFNKLRMCVFPKNYDLVKEEPEIFPFNATGAEKNAEGNQRRKWDFSTFNVAFFQTLEKQIDSLNAIGIQADLILFHPYDKGRWGFDSLPMDVNKRYLEYVMARLGSFKNVWWSVANEWDLVKYKTHDQWLDLAKYIYENDPYHHLSSIHGSTAKYIEYWLPYFTHASIQDEASVMHWGAASILRNAYQKPVIYDEVGYEGNLLQRWGRYSGEEMTYLMWMGAIGGTYVTHGEAYMFHDAGDTIFWAKGGTFKGTSWKRAAFLRKILEAGPGPLEPADISRDMQTATAGAGYYLVYFGKEMNKDWFFNLPAKNGSYARPVAGNQYKVEIIDTWDMTVTPYPKLFTTGAEDDYRFYDKDMQKLQLPMKPYLALRITQIH</sequence>
<reference evidence="3 4" key="1">
    <citation type="submission" date="2019-05" db="EMBL/GenBank/DDBJ databases">
        <title>Panacibacter sp. strain 17mud1-8 Genome sequencing and assembly.</title>
        <authorList>
            <person name="Chhetri G."/>
        </authorList>
    </citation>
    <scope>NUCLEOTIDE SEQUENCE [LARGE SCALE GENOMIC DNA]</scope>
    <source>
        <strain evidence="3 4">17mud1-8</strain>
    </source>
</reference>
<dbReference type="OrthoDB" id="59486at2"/>
<name>A0A4U3KWQ6_9BACT</name>
<dbReference type="Pfam" id="PF16586">
    <property type="entry name" value="DUF5060"/>
    <property type="match status" value="1"/>
</dbReference>
<dbReference type="RefSeq" id="WP_137262832.1">
    <property type="nucleotide sequence ID" value="NZ_SZQL01000013.1"/>
</dbReference>
<evidence type="ECO:0000259" key="1">
    <source>
        <dbReference type="Pfam" id="PF16586"/>
    </source>
</evidence>
<dbReference type="InterPro" id="IPR041239">
    <property type="entry name" value="DUF5605"/>
</dbReference>
<evidence type="ECO:0000259" key="2">
    <source>
        <dbReference type="Pfam" id="PF18310"/>
    </source>
</evidence>
<dbReference type="PANTHER" id="PTHR37836">
    <property type="entry name" value="LMO1036 PROTEIN"/>
    <property type="match status" value="1"/>
</dbReference>
<dbReference type="AlphaFoldDB" id="A0A4U3KWQ6"/>
<dbReference type="InterPro" id="IPR017853">
    <property type="entry name" value="GH"/>
</dbReference>
<dbReference type="Gene3D" id="2.60.40.10">
    <property type="entry name" value="Immunoglobulins"/>
    <property type="match status" value="1"/>
</dbReference>
<keyword evidence="4" id="KW-1185">Reference proteome</keyword>
<evidence type="ECO:0000313" key="4">
    <source>
        <dbReference type="Proteomes" id="UP000305848"/>
    </source>
</evidence>
<dbReference type="SUPFAM" id="SSF51445">
    <property type="entry name" value="(Trans)glycosidases"/>
    <property type="match status" value="1"/>
</dbReference>
<feature type="domain" description="DUF5605" evidence="2">
    <location>
        <begin position="457"/>
        <end position="548"/>
    </location>
</feature>
<comment type="caution">
    <text evidence="3">The sequence shown here is derived from an EMBL/GenBank/DDBJ whole genome shotgun (WGS) entry which is preliminary data.</text>
</comment>
<dbReference type="InterPro" id="IPR013783">
    <property type="entry name" value="Ig-like_fold"/>
</dbReference>